<dbReference type="EMBL" id="DXAQ01000059">
    <property type="protein sequence ID" value="HIZ89039.1"/>
    <property type="molecule type" value="Genomic_DNA"/>
</dbReference>
<feature type="domain" description="Terminase large subunit GpA endonuclease" evidence="2">
    <location>
        <begin position="260"/>
        <end position="532"/>
    </location>
</feature>
<dbReference type="InterPro" id="IPR036671">
    <property type="entry name" value="DPH_MB_sf"/>
</dbReference>
<dbReference type="Pfam" id="PF20454">
    <property type="entry name" value="GpA_nuclease"/>
    <property type="match status" value="1"/>
</dbReference>
<dbReference type="InterPro" id="IPR046454">
    <property type="entry name" value="GpA_endonuclease"/>
</dbReference>
<comment type="caution">
    <text evidence="3">The sequence shown here is derived from an EMBL/GenBank/DDBJ whole genome shotgun (WGS) entry which is preliminary data.</text>
</comment>
<protein>
    <submittedName>
        <fullName evidence="3">Phage terminase large subunit family protein</fullName>
    </submittedName>
</protein>
<evidence type="ECO:0000259" key="2">
    <source>
        <dbReference type="Pfam" id="PF20454"/>
    </source>
</evidence>
<dbReference type="InterPro" id="IPR027417">
    <property type="entry name" value="P-loop_NTPase"/>
</dbReference>
<organism evidence="3 4">
    <name type="scientific">Candidatus Mucispirillum faecigallinarum</name>
    <dbReference type="NCBI Taxonomy" id="2838699"/>
    <lineage>
        <taxon>Bacteria</taxon>
        <taxon>Pseudomonadati</taxon>
        <taxon>Deferribacterota</taxon>
        <taxon>Deferribacteres</taxon>
        <taxon>Deferribacterales</taxon>
        <taxon>Mucispirillaceae</taxon>
        <taxon>Mucispirillum</taxon>
    </lineage>
</organism>
<dbReference type="InterPro" id="IPR046453">
    <property type="entry name" value="GpA_ATPase"/>
</dbReference>
<sequence length="549" mass="62677">SAFPGPFRADIVKITAGVLNAACHKNVSKLTWVAGTQIGKTETILNSLGYIITESPASIMLVYPEKEDALSMGSGRLKDMIDNARDNILKERVDLSNKRSKKYEVPFLGGILYLAWATNVNRLSSRPVKYLFLDEIDKYPAHIPGHGSPLSLVQDRKKSFANSKIIMASTPTFEDGAIWQSFQSSDYKFYYKMQCSCGEMFTFDISNLYTDDDGVYYLCPHCSIKYRDKDKPVLINNGAWISEDNYELEEVLNFGYKLNIGFHANSFYAPALSFTDIYNQNKKMMQNSFDARVFVNGWLGLPYSDDDLTGADFEIDKLMERVEDYNELPAGVLALTCGVDVQKNRLEYLVIGWGLNRESWVVDKGVIVGDTMQEGVWSELDLIVVHKKYKHKKGIELKIMVTFVDSGFNTNMVYAYTKRRESLRVFSIKGANRSDAVEVSTPKRSGFEKALRYDLGVHSIKQNIYYFLSLSEQGAGYMHFKNKLCDKAFFEQLTAERLVVKNEHGKKYEAWEKIRERNEVLDMYCYCYGAVNLILHKLPAYSAQLEQLR</sequence>
<dbReference type="Pfam" id="PF05876">
    <property type="entry name" value="GpA_ATPase"/>
    <property type="match status" value="1"/>
</dbReference>
<dbReference type="GO" id="GO:0016887">
    <property type="term" value="F:ATP hydrolysis activity"/>
    <property type="evidence" value="ECO:0007669"/>
    <property type="project" value="InterPro"/>
</dbReference>
<evidence type="ECO:0000313" key="4">
    <source>
        <dbReference type="Proteomes" id="UP000824176"/>
    </source>
</evidence>
<reference evidence="3" key="1">
    <citation type="journal article" date="2021" name="PeerJ">
        <title>Extensive microbial diversity within the chicken gut microbiome revealed by metagenomics and culture.</title>
        <authorList>
            <person name="Gilroy R."/>
            <person name="Ravi A."/>
            <person name="Getino M."/>
            <person name="Pursley I."/>
            <person name="Horton D.L."/>
            <person name="Alikhan N.F."/>
            <person name="Baker D."/>
            <person name="Gharbi K."/>
            <person name="Hall N."/>
            <person name="Watson M."/>
            <person name="Adriaenssens E.M."/>
            <person name="Foster-Nyarko E."/>
            <person name="Jarju S."/>
            <person name="Secka A."/>
            <person name="Antonio M."/>
            <person name="Oren A."/>
            <person name="Chaudhuri R.R."/>
            <person name="La Ragione R."/>
            <person name="Hildebrand F."/>
            <person name="Pallen M.J."/>
        </authorList>
    </citation>
    <scope>NUCLEOTIDE SEQUENCE</scope>
    <source>
        <strain evidence="3">ChiW4-1371</strain>
    </source>
</reference>
<dbReference type="Proteomes" id="UP000824176">
    <property type="component" value="Unassembled WGS sequence"/>
</dbReference>
<dbReference type="Gene3D" id="3.40.50.300">
    <property type="entry name" value="P-loop containing nucleotide triphosphate hydrolases"/>
    <property type="match status" value="1"/>
</dbReference>
<evidence type="ECO:0000313" key="3">
    <source>
        <dbReference type="EMBL" id="HIZ89039.1"/>
    </source>
</evidence>
<reference evidence="3" key="2">
    <citation type="submission" date="2021-04" db="EMBL/GenBank/DDBJ databases">
        <authorList>
            <person name="Gilroy R."/>
        </authorList>
    </citation>
    <scope>NUCLEOTIDE SEQUENCE</scope>
    <source>
        <strain evidence="3">ChiW4-1371</strain>
    </source>
</reference>
<feature type="non-terminal residue" evidence="3">
    <location>
        <position position="1"/>
    </location>
</feature>
<accession>A0A9D2GTG3</accession>
<dbReference type="SUPFAM" id="SSF144217">
    <property type="entry name" value="CSL zinc finger"/>
    <property type="match status" value="1"/>
</dbReference>
<feature type="domain" description="Phage terminase large subunit GpA ATPase" evidence="1">
    <location>
        <begin position="1"/>
        <end position="240"/>
    </location>
</feature>
<evidence type="ECO:0000259" key="1">
    <source>
        <dbReference type="Pfam" id="PF05876"/>
    </source>
</evidence>
<dbReference type="GO" id="GO:0004519">
    <property type="term" value="F:endonuclease activity"/>
    <property type="evidence" value="ECO:0007669"/>
    <property type="project" value="InterPro"/>
</dbReference>
<dbReference type="AlphaFoldDB" id="A0A9D2GTG3"/>
<proteinExistence type="predicted"/>
<name>A0A9D2GTG3_9BACT</name>
<gene>
    <name evidence="3" type="ORF">H9804_03770</name>
</gene>